<dbReference type="InterPro" id="IPR031981">
    <property type="entry name" value="MIEAP_C"/>
</dbReference>
<dbReference type="AlphaFoldDB" id="A0A6J8D3Z1"/>
<dbReference type="EMBL" id="CACVKT020006564">
    <property type="protein sequence ID" value="CAC5402636.1"/>
    <property type="molecule type" value="Genomic_DNA"/>
</dbReference>
<dbReference type="OrthoDB" id="6183748at2759"/>
<feature type="domain" description="Mitochondria-eating protein C-terminal" evidence="1">
    <location>
        <begin position="239"/>
        <end position="451"/>
    </location>
</feature>
<keyword evidence="3" id="KW-1185">Reference proteome</keyword>
<name>A0A6J8D3Z1_MYTCO</name>
<protein>
    <recommendedName>
        <fullName evidence="1">Mitochondria-eating protein C-terminal domain-containing protein</fullName>
    </recommendedName>
</protein>
<reference evidence="2 3" key="1">
    <citation type="submission" date="2020-06" db="EMBL/GenBank/DDBJ databases">
        <authorList>
            <person name="Li R."/>
            <person name="Bekaert M."/>
        </authorList>
    </citation>
    <scope>NUCLEOTIDE SEQUENCE [LARGE SCALE GENOMIC DNA]</scope>
    <source>
        <strain evidence="3">wild</strain>
    </source>
</reference>
<organism evidence="2 3">
    <name type="scientific">Mytilus coruscus</name>
    <name type="common">Sea mussel</name>
    <dbReference type="NCBI Taxonomy" id="42192"/>
    <lineage>
        <taxon>Eukaryota</taxon>
        <taxon>Metazoa</taxon>
        <taxon>Spiralia</taxon>
        <taxon>Lophotrochozoa</taxon>
        <taxon>Mollusca</taxon>
        <taxon>Bivalvia</taxon>
        <taxon>Autobranchia</taxon>
        <taxon>Pteriomorphia</taxon>
        <taxon>Mytilida</taxon>
        <taxon>Mytiloidea</taxon>
        <taxon>Mytilidae</taxon>
        <taxon>Mytilinae</taxon>
        <taxon>Mytilus</taxon>
    </lineage>
</organism>
<accession>A0A6J8D3Z1</accession>
<sequence length="454" mass="53399">MVQLNESVWKYVQEMNTYTESIWSDKFNCQYGNAIRESLIIDVTTKSSLELYQHCYIKTGSQLYLEDISDFNSSRLKLLARTNYLPLKQFLFRMHMSEDNLCPICDSRESEDLEHFLLGCTSLEQTRSKFFTLFCSFNNRNVPSVLEVLTNARKNDIPGIHTYSEKALNEFLIARSNFIRRADIYNFNGFETSIPVKPTSFKPNEVSKVTEWRQKEEKDRMETKLNNNPNITDLSDMNRPTKLAEKFNSLYDNQWTYAFEDLRRLYKHEINGQERAILEMSIILKRAFEYTQETAEKQTRKIAMSMKALMISPNGDLYMNNELDSQHNHVDIDPLCEVRFPRYAKQCIKENAELSLPVLHKNFEWQLRRERIRDILTIPSVKSYSQKCLQIAWFMNVQDPPMSLLWPDDVRRGDITTSFRFFTRSGTILQHEVWPALLLTSDGPMMTKGVAQFK</sequence>
<evidence type="ECO:0000313" key="3">
    <source>
        <dbReference type="Proteomes" id="UP000507470"/>
    </source>
</evidence>
<gene>
    <name evidence="2" type="ORF">MCOR_36569</name>
</gene>
<evidence type="ECO:0000259" key="1">
    <source>
        <dbReference type="Pfam" id="PF16026"/>
    </source>
</evidence>
<dbReference type="Pfam" id="PF16026">
    <property type="entry name" value="MIEAP"/>
    <property type="match status" value="1"/>
</dbReference>
<evidence type="ECO:0000313" key="2">
    <source>
        <dbReference type="EMBL" id="CAC5402636.1"/>
    </source>
</evidence>
<proteinExistence type="predicted"/>
<dbReference type="Proteomes" id="UP000507470">
    <property type="component" value="Unassembled WGS sequence"/>
</dbReference>